<accession>A0ABQ0P154</accession>
<dbReference type="Proteomes" id="UP001062901">
    <property type="component" value="Unassembled WGS sequence"/>
</dbReference>
<sequence>MGKTISKMEKALPVAKRDCTPLQLAGLCHALPSLESYELENNPPDMQKPRFFKRG</sequence>
<comment type="caution">
    <text evidence="1">The sequence shown here is derived from an EMBL/GenBank/DDBJ whole genome shotgun (WGS) entry which is preliminary data.</text>
</comment>
<evidence type="ECO:0000313" key="1">
    <source>
        <dbReference type="EMBL" id="GBQ08054.1"/>
    </source>
</evidence>
<protein>
    <submittedName>
        <fullName evidence="1">Uncharacterized protein</fullName>
    </submittedName>
</protein>
<organism evidence="1 2">
    <name type="scientific">Saccharibacter floricola DSM 15669</name>
    <dbReference type="NCBI Taxonomy" id="1123227"/>
    <lineage>
        <taxon>Bacteria</taxon>
        <taxon>Pseudomonadati</taxon>
        <taxon>Pseudomonadota</taxon>
        <taxon>Alphaproteobacteria</taxon>
        <taxon>Acetobacterales</taxon>
        <taxon>Acetobacteraceae</taxon>
        <taxon>Saccharibacter</taxon>
    </lineage>
</organism>
<gene>
    <name evidence="1" type="ORF">AA15669_1639</name>
</gene>
<reference evidence="1" key="1">
    <citation type="submission" date="2013-04" db="EMBL/GenBank/DDBJ databases">
        <title>The genome sequencing project of 58 acetic acid bacteria.</title>
        <authorList>
            <person name="Okamoto-Kainuma A."/>
            <person name="Ishikawa M."/>
            <person name="Umino S."/>
            <person name="Koizumi Y."/>
            <person name="Shiwa Y."/>
            <person name="Yoshikawa H."/>
            <person name="Matsutani M."/>
            <person name="Matsushita K."/>
        </authorList>
    </citation>
    <scope>NUCLEOTIDE SEQUENCE</scope>
    <source>
        <strain evidence="1">DSM 15669</strain>
    </source>
</reference>
<name>A0ABQ0P154_9PROT</name>
<dbReference type="EMBL" id="BAQD01000061">
    <property type="protein sequence ID" value="GBQ08054.1"/>
    <property type="molecule type" value="Genomic_DNA"/>
</dbReference>
<proteinExistence type="predicted"/>
<keyword evidence="2" id="KW-1185">Reference proteome</keyword>
<evidence type="ECO:0000313" key="2">
    <source>
        <dbReference type="Proteomes" id="UP001062901"/>
    </source>
</evidence>